<dbReference type="EMBL" id="FMZK01000016">
    <property type="protein sequence ID" value="SDE07736.1"/>
    <property type="molecule type" value="Genomic_DNA"/>
</dbReference>
<sequence length="63" mass="6808">MNSGTSELAWFKSSYSGSQGDSCVEIAIAEQAVHVRDSKDVARPAFAVGRAEWARFAGFVAQR</sequence>
<reference evidence="3" key="1">
    <citation type="submission" date="2016-10" db="EMBL/GenBank/DDBJ databases">
        <authorList>
            <person name="Varghese N."/>
            <person name="Submissions S."/>
        </authorList>
    </citation>
    <scope>NUCLEOTIDE SEQUENCE [LARGE SCALE GENOMIC DNA]</scope>
    <source>
        <strain evidence="3">CGMCC 4.3504</strain>
    </source>
</reference>
<dbReference type="InterPro" id="IPR007278">
    <property type="entry name" value="DUF397"/>
</dbReference>
<organism evidence="2 3">
    <name type="scientific">Streptomyces prasinopilosus</name>
    <dbReference type="NCBI Taxonomy" id="67344"/>
    <lineage>
        <taxon>Bacteria</taxon>
        <taxon>Bacillati</taxon>
        <taxon>Actinomycetota</taxon>
        <taxon>Actinomycetes</taxon>
        <taxon>Kitasatosporales</taxon>
        <taxon>Streptomycetaceae</taxon>
        <taxon>Streptomyces</taxon>
    </lineage>
</organism>
<dbReference type="AlphaFoldDB" id="A0A1G7A1G9"/>
<evidence type="ECO:0000313" key="2">
    <source>
        <dbReference type="EMBL" id="SDE07736.1"/>
    </source>
</evidence>
<gene>
    <name evidence="2" type="ORF">SAMN05216505_11699</name>
</gene>
<keyword evidence="3" id="KW-1185">Reference proteome</keyword>
<dbReference type="Proteomes" id="UP000182100">
    <property type="component" value="Unassembled WGS sequence"/>
</dbReference>
<feature type="domain" description="DUF397" evidence="1">
    <location>
        <begin position="8"/>
        <end position="59"/>
    </location>
</feature>
<name>A0A1G7A1G9_9ACTN</name>
<evidence type="ECO:0000313" key="3">
    <source>
        <dbReference type="Proteomes" id="UP000182100"/>
    </source>
</evidence>
<accession>A0A1G7A1G9</accession>
<dbReference type="RefSeq" id="WP_055574513.1">
    <property type="nucleotide sequence ID" value="NZ_FMZK01000016.1"/>
</dbReference>
<evidence type="ECO:0000259" key="1">
    <source>
        <dbReference type="Pfam" id="PF04149"/>
    </source>
</evidence>
<dbReference type="Pfam" id="PF04149">
    <property type="entry name" value="DUF397"/>
    <property type="match status" value="1"/>
</dbReference>
<proteinExistence type="predicted"/>
<protein>
    <recommendedName>
        <fullName evidence="1">DUF397 domain-containing protein</fullName>
    </recommendedName>
</protein>